<keyword evidence="2" id="KW-1185">Reference proteome</keyword>
<name>A0A512HE92_9HYPH</name>
<dbReference type="AlphaFoldDB" id="A0A512HE92"/>
<accession>A0A512HE92</accession>
<gene>
    <name evidence="1" type="ORF">RNA01_07010</name>
</gene>
<dbReference type="Proteomes" id="UP000321717">
    <property type="component" value="Unassembled WGS sequence"/>
</dbReference>
<organism evidence="1 2">
    <name type="scientific">Ciceribacter naphthalenivorans</name>
    <dbReference type="NCBI Taxonomy" id="1118451"/>
    <lineage>
        <taxon>Bacteria</taxon>
        <taxon>Pseudomonadati</taxon>
        <taxon>Pseudomonadota</taxon>
        <taxon>Alphaproteobacteria</taxon>
        <taxon>Hyphomicrobiales</taxon>
        <taxon>Rhizobiaceae</taxon>
        <taxon>Ciceribacter</taxon>
    </lineage>
</organism>
<proteinExistence type="predicted"/>
<reference evidence="1 2" key="1">
    <citation type="submission" date="2019-07" db="EMBL/GenBank/DDBJ databases">
        <title>Whole genome shotgun sequence of Rhizobium naphthalenivorans NBRC 107585.</title>
        <authorList>
            <person name="Hosoyama A."/>
            <person name="Uohara A."/>
            <person name="Ohji S."/>
            <person name="Ichikawa N."/>
        </authorList>
    </citation>
    <scope>NUCLEOTIDE SEQUENCE [LARGE SCALE GENOMIC DNA]</scope>
    <source>
        <strain evidence="1 2">NBRC 107585</strain>
    </source>
</reference>
<sequence>MIAYLPHRSQLAAVRLVTVYSHGLSGAGKSNLRTAIFLFFAVCGGSHHSLDARLKKTF</sequence>
<dbReference type="EMBL" id="BJZP01000002">
    <property type="protein sequence ID" value="GEO83769.1"/>
    <property type="molecule type" value="Genomic_DNA"/>
</dbReference>
<evidence type="ECO:0000313" key="2">
    <source>
        <dbReference type="Proteomes" id="UP000321717"/>
    </source>
</evidence>
<dbReference type="RefSeq" id="WP_170253339.1">
    <property type="nucleotide sequence ID" value="NZ_BJZP01000002.1"/>
</dbReference>
<protein>
    <submittedName>
        <fullName evidence="1">Uncharacterized protein</fullName>
    </submittedName>
</protein>
<evidence type="ECO:0000313" key="1">
    <source>
        <dbReference type="EMBL" id="GEO83769.1"/>
    </source>
</evidence>
<comment type="caution">
    <text evidence="1">The sequence shown here is derived from an EMBL/GenBank/DDBJ whole genome shotgun (WGS) entry which is preliminary data.</text>
</comment>